<dbReference type="Gene3D" id="3.40.50.720">
    <property type="entry name" value="NAD(P)-binding Rossmann-like Domain"/>
    <property type="match status" value="1"/>
</dbReference>
<dbReference type="AlphaFoldDB" id="A0A6J7U1M2"/>
<dbReference type="GO" id="GO:0048038">
    <property type="term" value="F:quinone binding"/>
    <property type="evidence" value="ECO:0007669"/>
    <property type="project" value="TreeGrafter"/>
</dbReference>
<proteinExistence type="inferred from homology"/>
<gene>
    <name evidence="3" type="ORF">UFOPK4347_00269</name>
</gene>
<dbReference type="EMBL" id="CAFBQU010000004">
    <property type="protein sequence ID" value="CAB5060314.1"/>
    <property type="molecule type" value="Genomic_DNA"/>
</dbReference>
<evidence type="ECO:0000256" key="1">
    <source>
        <dbReference type="ARBA" id="ARBA00006484"/>
    </source>
</evidence>
<dbReference type="PANTHER" id="PTHR42760:SF133">
    <property type="entry name" value="3-OXOACYL-[ACYL-CARRIER-PROTEIN] REDUCTASE"/>
    <property type="match status" value="1"/>
</dbReference>
<evidence type="ECO:0000313" key="3">
    <source>
        <dbReference type="EMBL" id="CAB5060314.1"/>
    </source>
</evidence>
<dbReference type="PRINTS" id="PR00081">
    <property type="entry name" value="GDHRDH"/>
</dbReference>
<dbReference type="CDD" id="cd05233">
    <property type="entry name" value="SDR_c"/>
    <property type="match status" value="1"/>
</dbReference>
<dbReference type="Pfam" id="PF13561">
    <property type="entry name" value="adh_short_C2"/>
    <property type="match status" value="1"/>
</dbReference>
<keyword evidence="2" id="KW-0560">Oxidoreductase</keyword>
<sequence length="267" mass="27990">MTTRNDISQLLSLEGKHAVVTGSATGIGEGIAEIFAAAGAQVTVADRDGVGAQRVASAIGGRAVQVDLTNEKEVLDLINGMEQVDIVVNNAGSYFDVGPILDQSIDSWRRAMDNNLTTCYLVSRAAARRMIDAGNGGSIVNISSVDGLLPCMGTGYDTAKAAVIQFSRSLAVDLAPHNIRVNNIAPGHIMVETLRKMKDGEIPALWPQKHEKTGLMNDLTKARSANIPLGHSGVPSDIGNASLFLASDAAAYITGVTLPVDGGWLLI</sequence>
<evidence type="ECO:0000256" key="2">
    <source>
        <dbReference type="ARBA" id="ARBA00023002"/>
    </source>
</evidence>
<dbReference type="FunFam" id="3.40.50.720:FF:000084">
    <property type="entry name" value="Short-chain dehydrogenase reductase"/>
    <property type="match status" value="1"/>
</dbReference>
<accession>A0A6J7U1M2</accession>
<dbReference type="PRINTS" id="PR00080">
    <property type="entry name" value="SDRFAMILY"/>
</dbReference>
<name>A0A6J7U1M2_9ZZZZ</name>
<dbReference type="GO" id="GO:0016616">
    <property type="term" value="F:oxidoreductase activity, acting on the CH-OH group of donors, NAD or NADP as acceptor"/>
    <property type="evidence" value="ECO:0007669"/>
    <property type="project" value="TreeGrafter"/>
</dbReference>
<reference evidence="3" key="1">
    <citation type="submission" date="2020-05" db="EMBL/GenBank/DDBJ databases">
        <authorList>
            <person name="Chiriac C."/>
            <person name="Salcher M."/>
            <person name="Ghai R."/>
            <person name="Kavagutti S V."/>
        </authorList>
    </citation>
    <scope>NUCLEOTIDE SEQUENCE</scope>
</reference>
<dbReference type="SUPFAM" id="SSF51735">
    <property type="entry name" value="NAD(P)-binding Rossmann-fold domains"/>
    <property type="match status" value="1"/>
</dbReference>
<dbReference type="PANTHER" id="PTHR42760">
    <property type="entry name" value="SHORT-CHAIN DEHYDROGENASES/REDUCTASES FAMILY MEMBER"/>
    <property type="match status" value="1"/>
</dbReference>
<dbReference type="InterPro" id="IPR036291">
    <property type="entry name" value="NAD(P)-bd_dom_sf"/>
</dbReference>
<organism evidence="3">
    <name type="scientific">freshwater metagenome</name>
    <dbReference type="NCBI Taxonomy" id="449393"/>
    <lineage>
        <taxon>unclassified sequences</taxon>
        <taxon>metagenomes</taxon>
        <taxon>ecological metagenomes</taxon>
    </lineage>
</organism>
<protein>
    <submittedName>
        <fullName evidence="3">Unannotated protein</fullName>
    </submittedName>
</protein>
<comment type="similarity">
    <text evidence="1">Belongs to the short-chain dehydrogenases/reductases (SDR) family.</text>
</comment>
<dbReference type="InterPro" id="IPR002347">
    <property type="entry name" value="SDR_fam"/>
</dbReference>
<dbReference type="GO" id="GO:0006633">
    <property type="term" value="P:fatty acid biosynthetic process"/>
    <property type="evidence" value="ECO:0007669"/>
    <property type="project" value="TreeGrafter"/>
</dbReference>